<reference evidence="3 4" key="1">
    <citation type="submission" date="2023-03" db="EMBL/GenBank/DDBJ databases">
        <title>Bacillus Genome Sequencing.</title>
        <authorList>
            <person name="Dunlap C."/>
        </authorList>
    </citation>
    <scope>NUCLEOTIDE SEQUENCE [LARGE SCALE GENOMIC DNA]</scope>
    <source>
        <strain evidence="3 4">NRS-52</strain>
    </source>
</reference>
<evidence type="ECO:0000256" key="1">
    <source>
        <dbReference type="SAM" id="MobiDB-lite"/>
    </source>
</evidence>
<feature type="compositionally biased region" description="Polar residues" evidence="1">
    <location>
        <begin position="99"/>
        <end position="108"/>
    </location>
</feature>
<keyword evidence="2" id="KW-0732">Signal</keyword>
<proteinExistence type="predicted"/>
<feature type="signal peptide" evidence="2">
    <location>
        <begin position="1"/>
        <end position="25"/>
    </location>
</feature>
<evidence type="ECO:0000313" key="4">
    <source>
        <dbReference type="Proteomes" id="UP001343257"/>
    </source>
</evidence>
<organism evidence="3 4">
    <name type="scientific">Paenibacillus chibensis</name>
    <dbReference type="NCBI Taxonomy" id="59846"/>
    <lineage>
        <taxon>Bacteria</taxon>
        <taxon>Bacillati</taxon>
        <taxon>Bacillota</taxon>
        <taxon>Bacilli</taxon>
        <taxon>Bacillales</taxon>
        <taxon>Paenibacillaceae</taxon>
        <taxon>Paenibacillus</taxon>
    </lineage>
</organism>
<evidence type="ECO:0000313" key="3">
    <source>
        <dbReference type="EMBL" id="MED5020438.1"/>
    </source>
</evidence>
<comment type="caution">
    <text evidence="3">The sequence shown here is derived from an EMBL/GenBank/DDBJ whole genome shotgun (WGS) entry which is preliminary data.</text>
</comment>
<feature type="chain" id="PRO_5046119415" description="MYXO-CTERM domain-containing protein" evidence="2">
    <location>
        <begin position="26"/>
        <end position="149"/>
    </location>
</feature>
<sequence>MMNRQIKSVLLAASLSLMLTVPAYAHGTAEDGGNGGLGNGMGTMETKTSNGSNYRINEVGTGGNYDVSVYGTSTGSQYWNTNHRIEPDGARTNQYTGYHTNSITGNTDNRLHTTSTTTGRDGGSWGWLGLLGLFGLRGLMGRRTGDERR</sequence>
<dbReference type="EMBL" id="JARTLD010000066">
    <property type="protein sequence ID" value="MED5020438.1"/>
    <property type="molecule type" value="Genomic_DNA"/>
</dbReference>
<evidence type="ECO:0000256" key="2">
    <source>
        <dbReference type="SAM" id="SignalP"/>
    </source>
</evidence>
<evidence type="ECO:0008006" key="5">
    <source>
        <dbReference type="Google" id="ProtNLM"/>
    </source>
</evidence>
<feature type="region of interest" description="Disordered" evidence="1">
    <location>
        <begin position="99"/>
        <end position="118"/>
    </location>
</feature>
<dbReference type="RefSeq" id="WP_328281834.1">
    <property type="nucleotide sequence ID" value="NZ_JARTLD010000066.1"/>
</dbReference>
<dbReference type="Proteomes" id="UP001343257">
    <property type="component" value="Unassembled WGS sequence"/>
</dbReference>
<accession>A0ABU6PZX4</accession>
<dbReference type="NCBIfam" id="NF041742">
    <property type="entry name" value="WGxxGxxG_fam"/>
    <property type="match status" value="1"/>
</dbReference>
<name>A0ABU6PZX4_9BACL</name>
<keyword evidence="4" id="KW-1185">Reference proteome</keyword>
<protein>
    <recommendedName>
        <fullName evidence="5">MYXO-CTERM domain-containing protein</fullName>
    </recommendedName>
</protein>
<gene>
    <name evidence="3" type="ORF">P9847_24520</name>
</gene>